<dbReference type="Pfam" id="PF05834">
    <property type="entry name" value="Lycopene_cycl"/>
    <property type="match status" value="1"/>
</dbReference>
<organism evidence="1 2">
    <name type="scientific">Flavobacterium luminosum</name>
    <dbReference type="NCBI Taxonomy" id="2949086"/>
    <lineage>
        <taxon>Bacteria</taxon>
        <taxon>Pseudomonadati</taxon>
        <taxon>Bacteroidota</taxon>
        <taxon>Flavobacteriia</taxon>
        <taxon>Flavobacteriales</taxon>
        <taxon>Flavobacteriaceae</taxon>
        <taxon>Flavobacterium</taxon>
    </lineage>
</organism>
<dbReference type="Proteomes" id="UP001317191">
    <property type="component" value="Unassembled WGS sequence"/>
</dbReference>
<dbReference type="EMBL" id="JAMLJM010000004">
    <property type="protein sequence ID" value="MCL9809020.1"/>
    <property type="molecule type" value="Genomic_DNA"/>
</dbReference>
<evidence type="ECO:0000313" key="1">
    <source>
        <dbReference type="EMBL" id="MCL9809020.1"/>
    </source>
</evidence>
<protein>
    <submittedName>
        <fullName evidence="1">Lycopene cyclase family protein</fullName>
    </submittedName>
</protein>
<dbReference type="RefSeq" id="WP_250592430.1">
    <property type="nucleotide sequence ID" value="NZ_JAMLJM010000004.1"/>
</dbReference>
<sequence>MRYDYIFSGFGLSGMMILHKMMAADLHLNKSILIIEPEDKSENDKTWSFWEKNQGNWDFLLSKSWDEAYFLGDGIKTNCMKNGYRYKSIASDLFYKTIFKKIEGCKGIVWKKEKTLFFQEQNDTVIVKTNEATYEGATLFNSFYNRNEIINNAKYPLLQQHFVGWFVKSKTPFFKENTATFMDFTIDQQGNTRFLYVLPFSSTEALVEYTLFSPELLTQTEYEEGIQDYLKKIGLHEYSITATEQGNIPMTVYPFWKKNSKRVLNIGTAGGWTKASTGYTFRNSDKLSEKVVDLLREKSFDFTNFKVFNRFTFYDKLLVRVLFDNNELGKSIFSSMFSKVSPDKIFRFLDEESSLQDELQVILSCPKLPFIKALFKS</sequence>
<name>A0ABT0TNS1_9FLAO</name>
<keyword evidence="2" id="KW-1185">Reference proteome</keyword>
<proteinExistence type="predicted"/>
<comment type="caution">
    <text evidence="1">The sequence shown here is derived from an EMBL/GenBank/DDBJ whole genome shotgun (WGS) entry which is preliminary data.</text>
</comment>
<reference evidence="1 2" key="1">
    <citation type="submission" date="2022-05" db="EMBL/GenBank/DDBJ databases">
        <title>Flavobacterium sp., isolated from activated sludge.</title>
        <authorList>
            <person name="Ran Q."/>
        </authorList>
    </citation>
    <scope>NUCLEOTIDE SEQUENCE [LARGE SCALE GENOMIC DNA]</scope>
    <source>
        <strain evidence="1 2">HXWNR70</strain>
    </source>
</reference>
<evidence type="ECO:0000313" key="2">
    <source>
        <dbReference type="Proteomes" id="UP001317191"/>
    </source>
</evidence>
<accession>A0ABT0TNS1</accession>
<gene>
    <name evidence="1" type="ORF">NAT50_06585</name>
</gene>